<comment type="caution">
    <text evidence="2">The sequence shown here is derived from an EMBL/GenBank/DDBJ whole genome shotgun (WGS) entry which is preliminary data.</text>
</comment>
<dbReference type="PANTHER" id="PTHR43179">
    <property type="entry name" value="RHAMNOSYLTRANSFERASE WBBL"/>
    <property type="match status" value="1"/>
</dbReference>
<evidence type="ECO:0000259" key="1">
    <source>
        <dbReference type="Pfam" id="PF00535"/>
    </source>
</evidence>
<dbReference type="Pfam" id="PF00535">
    <property type="entry name" value="Glycos_transf_2"/>
    <property type="match status" value="1"/>
</dbReference>
<accession>A0A0E9MYR7</accession>
<dbReference type="OrthoDB" id="9771846at2"/>
<dbReference type="InterPro" id="IPR029044">
    <property type="entry name" value="Nucleotide-diphossugar_trans"/>
</dbReference>
<keyword evidence="3" id="KW-1185">Reference proteome</keyword>
<gene>
    <name evidence="2" type="ORF">FPE01S_01_12680</name>
</gene>
<dbReference type="Proteomes" id="UP000033121">
    <property type="component" value="Unassembled WGS sequence"/>
</dbReference>
<evidence type="ECO:0000313" key="3">
    <source>
        <dbReference type="Proteomes" id="UP000033121"/>
    </source>
</evidence>
<keyword evidence="2" id="KW-0808">Transferase</keyword>
<protein>
    <submittedName>
        <fullName evidence="2">Putative glycosyltransferase</fullName>
    </submittedName>
</protein>
<organism evidence="2 3">
    <name type="scientific">Flavihumibacter petaseus NBRC 106054</name>
    <dbReference type="NCBI Taxonomy" id="1220578"/>
    <lineage>
        <taxon>Bacteria</taxon>
        <taxon>Pseudomonadati</taxon>
        <taxon>Bacteroidota</taxon>
        <taxon>Chitinophagia</taxon>
        <taxon>Chitinophagales</taxon>
        <taxon>Chitinophagaceae</taxon>
        <taxon>Flavihumibacter</taxon>
    </lineage>
</organism>
<sequence>MLLSVIIVNYNVAPYLEQCLLTVQRAGEGIEMEVLVVDNGSEDDSMEYLPLRFPAVRFVQNSHNAGFGHANNQALALSRGKYLLLLNPDTLLPATGIRELLQFLADHPDAGGVGMYMADGKGNFLAESKRGFPDPLTSLFKLSGLTRLFPRHPRINRYYLGDTDPRLLQQAPVLSGAFMAFSRAVYEKTGGFDERFFLYGEDIDLSWRIQLQGRKNYYLPQPGLIHFKGESAVSSPRSRKHFYQAMVLFAQKYFPRSAWFTRMSLYPVIFFSGNRKKGQQLTGHLSGTCWLEGDLAVMEELPQLLPDTWEPADDRRAARHLVVALGTGYGVEDFLSAGPYVHEYVWICQQGTRYLIGGSGHPADTANHIKLKNPVVVSP</sequence>
<dbReference type="InterPro" id="IPR001173">
    <property type="entry name" value="Glyco_trans_2-like"/>
</dbReference>
<dbReference type="Gene3D" id="3.90.550.10">
    <property type="entry name" value="Spore Coat Polysaccharide Biosynthesis Protein SpsA, Chain A"/>
    <property type="match status" value="1"/>
</dbReference>
<dbReference type="CDD" id="cd04186">
    <property type="entry name" value="GT_2_like_c"/>
    <property type="match status" value="1"/>
</dbReference>
<dbReference type="EMBL" id="BBWV01000001">
    <property type="protein sequence ID" value="GAO42255.1"/>
    <property type="molecule type" value="Genomic_DNA"/>
</dbReference>
<name>A0A0E9MYR7_9BACT</name>
<evidence type="ECO:0000313" key="2">
    <source>
        <dbReference type="EMBL" id="GAO42255.1"/>
    </source>
</evidence>
<proteinExistence type="predicted"/>
<dbReference type="RefSeq" id="WP_052955552.1">
    <property type="nucleotide sequence ID" value="NZ_BBWV01000001.1"/>
</dbReference>
<feature type="domain" description="Glycosyltransferase 2-like" evidence="1">
    <location>
        <begin position="4"/>
        <end position="189"/>
    </location>
</feature>
<dbReference type="AlphaFoldDB" id="A0A0E9MYR7"/>
<dbReference type="SUPFAM" id="SSF53448">
    <property type="entry name" value="Nucleotide-diphospho-sugar transferases"/>
    <property type="match status" value="1"/>
</dbReference>
<dbReference type="PANTHER" id="PTHR43179:SF7">
    <property type="entry name" value="RHAMNOSYLTRANSFERASE WBBL"/>
    <property type="match status" value="1"/>
</dbReference>
<dbReference type="GO" id="GO:0016740">
    <property type="term" value="F:transferase activity"/>
    <property type="evidence" value="ECO:0007669"/>
    <property type="project" value="UniProtKB-KW"/>
</dbReference>
<reference evidence="2 3" key="1">
    <citation type="submission" date="2015-04" db="EMBL/GenBank/DDBJ databases">
        <title>Whole genome shotgun sequence of Flavihumibacter petaseus NBRC 106054.</title>
        <authorList>
            <person name="Miyazawa S."/>
            <person name="Hosoyama A."/>
            <person name="Hashimoto M."/>
            <person name="Noguchi M."/>
            <person name="Tsuchikane K."/>
            <person name="Ohji S."/>
            <person name="Yamazoe A."/>
            <person name="Ichikawa N."/>
            <person name="Kimura A."/>
            <person name="Fujita N."/>
        </authorList>
    </citation>
    <scope>NUCLEOTIDE SEQUENCE [LARGE SCALE GENOMIC DNA]</scope>
    <source>
        <strain evidence="2 3">NBRC 106054</strain>
    </source>
</reference>
<dbReference type="STRING" id="1220578.FPE01S_01_12680"/>